<dbReference type="PROSITE" id="PS50928">
    <property type="entry name" value="ABC_TM1"/>
    <property type="match status" value="1"/>
</dbReference>
<evidence type="ECO:0000256" key="6">
    <source>
        <dbReference type="ARBA" id="ARBA00023032"/>
    </source>
</evidence>
<evidence type="ECO:0000313" key="11">
    <source>
        <dbReference type="EMBL" id="BDG70547.1"/>
    </source>
</evidence>
<keyword evidence="3 9" id="KW-0813">Transport</keyword>
<comment type="function">
    <text evidence="8">Part of the ABC transporter complex CysAWTP (TC 3.A.1.6.1) involved in sulfate/thiosulfate import. Probably responsible for the translocation of the substrate across the membrane.</text>
</comment>
<comment type="similarity">
    <text evidence="9">Belongs to the binding-protein-dependent transport system permease family. CysTW subfamily.</text>
</comment>
<dbReference type="RefSeq" id="WP_244457872.1">
    <property type="nucleotide sequence ID" value="NZ_AP025637.1"/>
</dbReference>
<comment type="caution">
    <text evidence="9">Lacks conserved residue(s) required for the propagation of feature annotation.</text>
</comment>
<evidence type="ECO:0000256" key="5">
    <source>
        <dbReference type="ARBA" id="ARBA00022989"/>
    </source>
</evidence>
<keyword evidence="5 9" id="KW-1133">Transmembrane helix</keyword>
<feature type="domain" description="ABC transmembrane type-1" evidence="10">
    <location>
        <begin position="67"/>
        <end position="271"/>
    </location>
</feature>
<evidence type="ECO:0000256" key="4">
    <source>
        <dbReference type="ARBA" id="ARBA00022692"/>
    </source>
</evidence>
<comment type="function">
    <text evidence="9">Part of the ABC transporter complex (TC 3.A.1.6.1) involved in sulfate/thiosulfate import.</text>
</comment>
<feature type="transmembrane region" description="Helical" evidence="9">
    <location>
        <begin position="20"/>
        <end position="44"/>
    </location>
</feature>
<dbReference type="InterPro" id="IPR011865">
    <property type="entry name" value="CysT_permease"/>
</dbReference>
<organism evidence="11 12">
    <name type="scientific">Roseomonas fluvialis</name>
    <dbReference type="NCBI Taxonomy" id="1750527"/>
    <lineage>
        <taxon>Bacteria</taxon>
        <taxon>Pseudomonadati</taxon>
        <taxon>Pseudomonadota</taxon>
        <taxon>Alphaproteobacteria</taxon>
        <taxon>Acetobacterales</taxon>
        <taxon>Roseomonadaceae</taxon>
        <taxon>Roseomonas</taxon>
    </lineage>
</organism>
<keyword evidence="4 9" id="KW-0812">Transmembrane</keyword>
<feature type="transmembrane region" description="Helical" evidence="9">
    <location>
        <begin position="193"/>
        <end position="213"/>
    </location>
</feature>
<dbReference type="Pfam" id="PF00528">
    <property type="entry name" value="BPD_transp_1"/>
    <property type="match status" value="1"/>
</dbReference>
<dbReference type="InterPro" id="IPR035906">
    <property type="entry name" value="MetI-like_sf"/>
</dbReference>
<evidence type="ECO:0000256" key="3">
    <source>
        <dbReference type="ARBA" id="ARBA00022448"/>
    </source>
</evidence>
<dbReference type="SUPFAM" id="SSF161098">
    <property type="entry name" value="MetI-like"/>
    <property type="match status" value="1"/>
</dbReference>
<comment type="subcellular location">
    <subcellularLocation>
        <location evidence="1">Cell membrane</location>
        <topology evidence="1">Multi-pass membrane protein</topology>
    </subcellularLocation>
</comment>
<dbReference type="InterPro" id="IPR000515">
    <property type="entry name" value="MetI-like"/>
</dbReference>
<keyword evidence="12" id="KW-1185">Reference proteome</keyword>
<dbReference type="EMBL" id="AP025637">
    <property type="protein sequence ID" value="BDG70547.1"/>
    <property type="molecule type" value="Genomic_DNA"/>
</dbReference>
<evidence type="ECO:0000256" key="9">
    <source>
        <dbReference type="RuleBase" id="RU366001"/>
    </source>
</evidence>
<name>A0ABM7XYH9_9PROT</name>
<evidence type="ECO:0000256" key="7">
    <source>
        <dbReference type="ARBA" id="ARBA00023136"/>
    </source>
</evidence>
<keyword evidence="6 9" id="KW-0764">Sulfate transport</keyword>
<accession>A0ABM7XYH9</accession>
<reference evidence="11 12" key="1">
    <citation type="journal article" date="2016" name="Microbes Environ.">
        <title>Phylogenetically diverse aerobic anoxygenic phototrophic bacteria isolated from epilithic biofilms in Tama river, Japan.</title>
        <authorList>
            <person name="Hirose S."/>
            <person name="Matsuura K."/>
            <person name="Haruta S."/>
        </authorList>
    </citation>
    <scope>NUCLEOTIDE SEQUENCE [LARGE SCALE GENOMIC DNA]</scope>
    <source>
        <strain evidence="11 12">S08</strain>
    </source>
</reference>
<feature type="transmembrane region" description="Helical" evidence="9">
    <location>
        <begin position="144"/>
        <end position="164"/>
    </location>
</feature>
<dbReference type="Proteomes" id="UP000831327">
    <property type="component" value="Chromosome"/>
</dbReference>
<feature type="transmembrane region" description="Helical" evidence="9">
    <location>
        <begin position="111"/>
        <end position="132"/>
    </location>
</feature>
<evidence type="ECO:0000256" key="8">
    <source>
        <dbReference type="ARBA" id="ARBA00025323"/>
    </source>
</evidence>
<keyword evidence="7 9" id="KW-0472">Membrane</keyword>
<feature type="transmembrane region" description="Helical" evidence="9">
    <location>
        <begin position="248"/>
        <end position="271"/>
    </location>
</feature>
<comment type="subunit">
    <text evidence="2">The complex is composed of two ATP-binding proteins (CysA), two transmembrane proteins (CysT and CysW) and a solute-binding protein (CysP).</text>
</comment>
<dbReference type="NCBIfam" id="TIGR00969">
    <property type="entry name" value="3a0106s02"/>
    <property type="match status" value="1"/>
</dbReference>
<proteinExistence type="inferred from homology"/>
<dbReference type="CDD" id="cd06261">
    <property type="entry name" value="TM_PBP2"/>
    <property type="match status" value="1"/>
</dbReference>
<feature type="transmembrane region" description="Helical" evidence="9">
    <location>
        <begin position="65"/>
        <end position="91"/>
    </location>
</feature>
<evidence type="ECO:0000256" key="2">
    <source>
        <dbReference type="ARBA" id="ARBA00011779"/>
    </source>
</evidence>
<dbReference type="Gene3D" id="1.10.3720.10">
    <property type="entry name" value="MetI-like"/>
    <property type="match status" value="1"/>
</dbReference>
<dbReference type="NCBIfam" id="TIGR02139">
    <property type="entry name" value="permease_CysT"/>
    <property type="match status" value="1"/>
</dbReference>
<sequence>MATLAAAPGRTWPRQALPGLGLTLGITLAWLGLIVLVPLAALALKPWELGLAGVVDTLLEPRVLAALRMSFGGAAVAALASVPIGILFAWVITRYRFPGRRALDAVLDLPFALPTAVAGLALTALFAPNGWLGAPIEALTGWKVAYTPTGVVVALFFVALPFVVRTVEPVLRDLSLDTEEAAATLGATRLQTILRVVLPALAPATITGFGLGFARAVGEYGSVIFIAGNMPMVSEIAPLLIVVKLEQFNYAAAAAIGLAMLALSFVVLLLLNVWQRRLRRGHE</sequence>
<dbReference type="PANTHER" id="PTHR30406:SF8">
    <property type="entry name" value="SULFATE TRANSPORT SYSTEM PERMEASE PROTEIN CYST"/>
    <property type="match status" value="1"/>
</dbReference>
<protein>
    <recommendedName>
        <fullName evidence="9">Sulfate transport system permease protein CysT</fullName>
    </recommendedName>
</protein>
<dbReference type="InterPro" id="IPR005667">
    <property type="entry name" value="Sulph_transpt2"/>
</dbReference>
<gene>
    <name evidence="11" type="primary">cysU</name>
    <name evidence="11" type="ORF">Rmf_04760</name>
</gene>
<evidence type="ECO:0000259" key="10">
    <source>
        <dbReference type="PROSITE" id="PS50928"/>
    </source>
</evidence>
<dbReference type="PANTHER" id="PTHR30406">
    <property type="entry name" value="SULFATE TRANSPORT SYSTEM PERMEASE PROTEIN"/>
    <property type="match status" value="1"/>
</dbReference>
<evidence type="ECO:0000256" key="1">
    <source>
        <dbReference type="ARBA" id="ARBA00004651"/>
    </source>
</evidence>
<evidence type="ECO:0000313" key="12">
    <source>
        <dbReference type="Proteomes" id="UP000831327"/>
    </source>
</evidence>